<keyword evidence="1" id="KW-0805">Transcription regulation</keyword>
<accession>A0ABV3SKL7</accession>
<dbReference type="SMART" id="SM00347">
    <property type="entry name" value="HTH_MARR"/>
    <property type="match status" value="1"/>
</dbReference>
<gene>
    <name evidence="5" type="ORF">ABGN05_14485</name>
</gene>
<dbReference type="PRINTS" id="PR00598">
    <property type="entry name" value="HTHMARR"/>
</dbReference>
<dbReference type="InterPro" id="IPR000835">
    <property type="entry name" value="HTH_MarR-typ"/>
</dbReference>
<reference evidence="5 6" key="1">
    <citation type="submission" date="2024-05" db="EMBL/GenBank/DDBJ databases">
        <authorList>
            <person name="Jiang F."/>
        </authorList>
    </citation>
    <scope>NUCLEOTIDE SEQUENCE [LARGE SCALE GENOMIC DNA]</scope>
    <source>
        <strain evidence="5 6">LZ166</strain>
    </source>
</reference>
<dbReference type="EMBL" id="JBDPGJ010000003">
    <property type="protein sequence ID" value="MEX0406870.1"/>
    <property type="molecule type" value="Genomic_DNA"/>
</dbReference>
<dbReference type="PANTHER" id="PTHR42756:SF1">
    <property type="entry name" value="TRANSCRIPTIONAL REPRESSOR OF EMRAB OPERON"/>
    <property type="match status" value="1"/>
</dbReference>
<dbReference type="InterPro" id="IPR023187">
    <property type="entry name" value="Tscrpt_reg_MarR-type_CS"/>
</dbReference>
<dbReference type="InterPro" id="IPR036390">
    <property type="entry name" value="WH_DNA-bd_sf"/>
</dbReference>
<name>A0ABV3SKL7_9HYPH</name>
<comment type="caution">
    <text evidence="5">The sequence shown here is derived from an EMBL/GenBank/DDBJ whole genome shotgun (WGS) entry which is preliminary data.</text>
</comment>
<keyword evidence="6" id="KW-1185">Reference proteome</keyword>
<evidence type="ECO:0000313" key="5">
    <source>
        <dbReference type="EMBL" id="MEX0406870.1"/>
    </source>
</evidence>
<dbReference type="SUPFAM" id="SSF46785">
    <property type="entry name" value="Winged helix' DNA-binding domain"/>
    <property type="match status" value="1"/>
</dbReference>
<organism evidence="5 6">
    <name type="scientific">Aquibium pacificus</name>
    <dbReference type="NCBI Taxonomy" id="3153579"/>
    <lineage>
        <taxon>Bacteria</taxon>
        <taxon>Pseudomonadati</taxon>
        <taxon>Pseudomonadota</taxon>
        <taxon>Alphaproteobacteria</taxon>
        <taxon>Hyphomicrobiales</taxon>
        <taxon>Phyllobacteriaceae</taxon>
        <taxon>Aquibium</taxon>
    </lineage>
</organism>
<feature type="domain" description="HTH marR-type" evidence="4">
    <location>
        <begin position="1"/>
        <end position="119"/>
    </location>
</feature>
<evidence type="ECO:0000256" key="2">
    <source>
        <dbReference type="ARBA" id="ARBA00023125"/>
    </source>
</evidence>
<keyword evidence="2" id="KW-0238">DNA-binding</keyword>
<evidence type="ECO:0000256" key="3">
    <source>
        <dbReference type="ARBA" id="ARBA00023163"/>
    </source>
</evidence>
<evidence type="ECO:0000256" key="1">
    <source>
        <dbReference type="ARBA" id="ARBA00023015"/>
    </source>
</evidence>
<dbReference type="InterPro" id="IPR036388">
    <property type="entry name" value="WH-like_DNA-bd_sf"/>
</dbReference>
<proteinExistence type="predicted"/>
<dbReference type="Pfam" id="PF12802">
    <property type="entry name" value="MarR_2"/>
    <property type="match status" value="1"/>
</dbReference>
<dbReference type="PROSITE" id="PS01117">
    <property type="entry name" value="HTH_MARR_1"/>
    <property type="match status" value="1"/>
</dbReference>
<dbReference type="PANTHER" id="PTHR42756">
    <property type="entry name" value="TRANSCRIPTIONAL REGULATOR, MARR"/>
    <property type="match status" value="1"/>
</dbReference>
<dbReference type="Proteomes" id="UP001556692">
    <property type="component" value="Unassembled WGS sequence"/>
</dbReference>
<protein>
    <submittedName>
        <fullName evidence="5">MarR family transcriptional regulator</fullName>
    </submittedName>
</protein>
<dbReference type="RefSeq" id="WP_367954752.1">
    <property type="nucleotide sequence ID" value="NZ_JBDPGJ010000003.1"/>
</dbReference>
<sequence length="141" mass="15495">MRTQLEQELRAVGLTGIQYTVLSIVGSREGISSAELSRRFFVTQQSMIEIVAGLERRGLLHRSPNPQNRRILAAALTQAGREILAEADAIADSVESSAFSSLSEDDFSELRRILSGLLRELRASHAKTASEQRDVLRSLGS</sequence>
<dbReference type="Gene3D" id="1.10.10.10">
    <property type="entry name" value="Winged helix-like DNA-binding domain superfamily/Winged helix DNA-binding domain"/>
    <property type="match status" value="1"/>
</dbReference>
<evidence type="ECO:0000313" key="6">
    <source>
        <dbReference type="Proteomes" id="UP001556692"/>
    </source>
</evidence>
<dbReference type="PROSITE" id="PS50995">
    <property type="entry name" value="HTH_MARR_2"/>
    <property type="match status" value="1"/>
</dbReference>
<evidence type="ECO:0000259" key="4">
    <source>
        <dbReference type="PROSITE" id="PS50995"/>
    </source>
</evidence>
<keyword evidence="3" id="KW-0804">Transcription</keyword>